<keyword evidence="1" id="KW-0812">Transmembrane</keyword>
<comment type="caution">
    <text evidence="2">The sequence shown here is derived from an EMBL/GenBank/DDBJ whole genome shotgun (WGS) entry which is preliminary data.</text>
</comment>
<feature type="transmembrane region" description="Helical" evidence="1">
    <location>
        <begin position="28"/>
        <end position="50"/>
    </location>
</feature>
<reference evidence="2 3" key="1">
    <citation type="submission" date="2017-12" db="EMBL/GenBank/DDBJ databases">
        <authorList>
            <person name="Hurst M.R.H."/>
        </authorList>
    </citation>
    <scope>NUCLEOTIDE SEQUENCE [LARGE SCALE GENOMIC DNA]</scope>
    <source>
        <strain evidence="2 3">SY-3-19</strain>
    </source>
</reference>
<gene>
    <name evidence="2" type="ORF">CW354_05295</name>
</gene>
<feature type="transmembrane region" description="Helical" evidence="1">
    <location>
        <begin position="186"/>
        <end position="204"/>
    </location>
</feature>
<dbReference type="AlphaFoldDB" id="A0A2S7K5I5"/>
<dbReference type="OrthoDB" id="648493at2"/>
<dbReference type="EMBL" id="PJCH01000005">
    <property type="protein sequence ID" value="PQA87774.1"/>
    <property type="molecule type" value="Genomic_DNA"/>
</dbReference>
<feature type="transmembrane region" description="Helical" evidence="1">
    <location>
        <begin position="156"/>
        <end position="174"/>
    </location>
</feature>
<feature type="transmembrane region" description="Helical" evidence="1">
    <location>
        <begin position="130"/>
        <end position="149"/>
    </location>
</feature>
<evidence type="ECO:0000313" key="2">
    <source>
        <dbReference type="EMBL" id="PQA87774.1"/>
    </source>
</evidence>
<feature type="transmembrane region" description="Helical" evidence="1">
    <location>
        <begin position="62"/>
        <end position="79"/>
    </location>
</feature>
<evidence type="ECO:0000256" key="1">
    <source>
        <dbReference type="SAM" id="Phobius"/>
    </source>
</evidence>
<feature type="transmembrane region" description="Helical" evidence="1">
    <location>
        <begin position="216"/>
        <end position="236"/>
    </location>
</feature>
<keyword evidence="1" id="KW-1133">Transmembrane helix</keyword>
<proteinExistence type="predicted"/>
<feature type="transmembrane region" description="Helical" evidence="1">
    <location>
        <begin position="91"/>
        <end position="110"/>
    </location>
</feature>
<dbReference type="RefSeq" id="WP_104829018.1">
    <property type="nucleotide sequence ID" value="NZ_PJCH01000005.1"/>
</dbReference>
<sequence length="254" mass="27335">MTERGSMGAALVSAKPDLTGKGAREERALFYVAMAAIALIAALAGFAGTFISAEHFAARGPVFGYGALACLWSALVLWLARAKRVRRRGDIGFLAMVLAVVMAYALPRLGLQTVGQGLAGESRSAAYSPFLSFFAAALLFLSCAVAAVFNEKRPDAYARFMLLATAALLWPIWMRLRLDLFPDPGLAMRVAPLIADLAIAIAMIRDRVVLKAVHPVYIRMGSFIIIIAHLVEVLAYDAPPWRMAAKGLYSVFAG</sequence>
<keyword evidence="3" id="KW-1185">Reference proteome</keyword>
<protein>
    <submittedName>
        <fullName evidence="2">Uncharacterized protein</fullName>
    </submittedName>
</protein>
<dbReference type="Proteomes" id="UP000239504">
    <property type="component" value="Unassembled WGS sequence"/>
</dbReference>
<accession>A0A2S7K5I5</accession>
<organism evidence="2 3">
    <name type="scientific">Hyphococcus luteus</name>
    <dbReference type="NCBI Taxonomy" id="2058213"/>
    <lineage>
        <taxon>Bacteria</taxon>
        <taxon>Pseudomonadati</taxon>
        <taxon>Pseudomonadota</taxon>
        <taxon>Alphaproteobacteria</taxon>
        <taxon>Parvularculales</taxon>
        <taxon>Parvularculaceae</taxon>
        <taxon>Hyphococcus</taxon>
    </lineage>
</organism>
<name>A0A2S7K5I5_9PROT</name>
<evidence type="ECO:0000313" key="3">
    <source>
        <dbReference type="Proteomes" id="UP000239504"/>
    </source>
</evidence>
<keyword evidence="1" id="KW-0472">Membrane</keyword>